<feature type="region of interest" description="Disordered" evidence="7">
    <location>
        <begin position="144"/>
        <end position="172"/>
    </location>
</feature>
<dbReference type="AlphaFoldDB" id="A0AAW2Z2I0"/>
<dbReference type="GO" id="GO:0005815">
    <property type="term" value="C:microtubule organizing center"/>
    <property type="evidence" value="ECO:0007669"/>
    <property type="project" value="TreeGrafter"/>
</dbReference>
<feature type="compositionally biased region" description="Acidic residues" evidence="7">
    <location>
        <begin position="36"/>
        <end position="45"/>
    </location>
</feature>
<evidence type="ECO:0000256" key="1">
    <source>
        <dbReference type="ARBA" id="ARBA00004120"/>
    </source>
</evidence>
<feature type="region of interest" description="Disordered" evidence="7">
    <location>
        <begin position="36"/>
        <end position="129"/>
    </location>
</feature>
<keyword evidence="6" id="KW-0966">Cell projection</keyword>
<keyword evidence="4" id="KW-0969">Cilium</keyword>
<name>A0AAW2Z2I0_9EUKA</name>
<proteinExistence type="inferred from homology"/>
<evidence type="ECO:0000313" key="9">
    <source>
        <dbReference type="Proteomes" id="UP001431209"/>
    </source>
</evidence>
<dbReference type="GO" id="GO:0030992">
    <property type="term" value="C:intraciliary transport particle B"/>
    <property type="evidence" value="ECO:0007669"/>
    <property type="project" value="TreeGrafter"/>
</dbReference>
<evidence type="ECO:0000256" key="4">
    <source>
        <dbReference type="ARBA" id="ARBA00023069"/>
    </source>
</evidence>
<feature type="compositionally biased region" description="Acidic residues" evidence="7">
    <location>
        <begin position="189"/>
        <end position="199"/>
    </location>
</feature>
<sequence>MIIDQTLYKNHNEYYGCIIKTLNQLRLLLADDDNFSSGEEDDDEFNVNYDRANRTNDDDDFAPDDDTDPHSVMSSMNSDTMPSRTQPQQTTLNNSRHNSANNRQTISTHSRNNSASYTNTSNQDNAQKVNNRPFDEVMDVLEDSDAESIPSPDNSPQHKSMSMSVAQKGTSQNNLMQSRNFQARGMEDNQSEGESEESGDERSDTDTDTDEGQATLYYDPNNFSNLPVAPEVKELFAFILAYKTQDVELDTKLKPFIPEYMPAVGELDAFLKVPRPDNKEDNLGLKVLDEPAAKQSDPAVIQLNMSYMSRDLKTKPVVVKSIENAEKNPKKIQKWIDDIRDLHRTKPPPSVHYSKPMPDLEVLSQPWPEQFEEVLNSIELPGAEIDVDLESYIRIICSVLDIPVYTNIIESLHLLFTLYLDFKQNTHFNQQMEGNVVPRY</sequence>
<feature type="compositionally biased region" description="Polar residues" evidence="7">
    <location>
        <begin position="72"/>
        <end position="129"/>
    </location>
</feature>
<comment type="subcellular location">
    <subcellularLocation>
        <location evidence="1">Cytoplasm</location>
        <location evidence="1">Cytoskeleton</location>
        <location evidence="1">Cilium basal body</location>
    </subcellularLocation>
</comment>
<evidence type="ECO:0000256" key="6">
    <source>
        <dbReference type="ARBA" id="ARBA00023273"/>
    </source>
</evidence>
<dbReference type="EMBL" id="JAOPGA020001010">
    <property type="protein sequence ID" value="KAL0484001.1"/>
    <property type="molecule type" value="Genomic_DNA"/>
</dbReference>
<keyword evidence="5" id="KW-0206">Cytoskeleton</keyword>
<evidence type="ECO:0000256" key="5">
    <source>
        <dbReference type="ARBA" id="ARBA00023212"/>
    </source>
</evidence>
<feature type="compositionally biased region" description="Acidic residues" evidence="7">
    <location>
        <begin position="57"/>
        <end position="67"/>
    </location>
</feature>
<dbReference type="PANTHER" id="PTHR13376">
    <property type="entry name" value="INTRAFLAGELLAR TRANSPORT PROTEIN 46 HOMOLOG"/>
    <property type="match status" value="1"/>
</dbReference>
<dbReference type="GO" id="GO:0042073">
    <property type="term" value="P:intraciliary transport"/>
    <property type="evidence" value="ECO:0007669"/>
    <property type="project" value="InterPro"/>
</dbReference>
<accession>A0AAW2Z2I0</accession>
<evidence type="ECO:0000256" key="2">
    <source>
        <dbReference type="ARBA" id="ARBA00007700"/>
    </source>
</evidence>
<keyword evidence="9" id="KW-1185">Reference proteome</keyword>
<protein>
    <submittedName>
        <fullName evidence="8">Ift46</fullName>
    </submittedName>
</protein>
<feature type="compositionally biased region" description="Polar residues" evidence="7">
    <location>
        <begin position="151"/>
        <end position="172"/>
    </location>
</feature>
<dbReference type="Proteomes" id="UP001431209">
    <property type="component" value="Unassembled WGS sequence"/>
</dbReference>
<dbReference type="Pfam" id="PF12317">
    <property type="entry name" value="IFT46_B_C"/>
    <property type="match status" value="1"/>
</dbReference>
<evidence type="ECO:0000256" key="3">
    <source>
        <dbReference type="ARBA" id="ARBA00022490"/>
    </source>
</evidence>
<gene>
    <name evidence="8" type="ORF">AKO1_004620</name>
</gene>
<comment type="caution">
    <text evidence="8">The sequence shown here is derived from an EMBL/GenBank/DDBJ whole genome shotgun (WGS) entry which is preliminary data.</text>
</comment>
<dbReference type="GO" id="GO:0060271">
    <property type="term" value="P:cilium assembly"/>
    <property type="evidence" value="ECO:0007669"/>
    <property type="project" value="TreeGrafter"/>
</dbReference>
<dbReference type="PANTHER" id="PTHR13376:SF0">
    <property type="entry name" value="INTRAFLAGELLAR TRANSPORT PROTEIN 46 HOMOLOG"/>
    <property type="match status" value="1"/>
</dbReference>
<keyword evidence="3" id="KW-0963">Cytoplasm</keyword>
<evidence type="ECO:0000313" key="8">
    <source>
        <dbReference type="EMBL" id="KAL0484001.1"/>
    </source>
</evidence>
<feature type="region of interest" description="Disordered" evidence="7">
    <location>
        <begin position="185"/>
        <end position="222"/>
    </location>
</feature>
<evidence type="ECO:0000256" key="7">
    <source>
        <dbReference type="SAM" id="MobiDB-lite"/>
    </source>
</evidence>
<reference evidence="8 9" key="1">
    <citation type="submission" date="2024-03" db="EMBL/GenBank/DDBJ databases">
        <title>The Acrasis kona genome and developmental transcriptomes reveal deep origins of eukaryotic multicellular pathways.</title>
        <authorList>
            <person name="Sheikh S."/>
            <person name="Fu C.-J."/>
            <person name="Brown M.W."/>
            <person name="Baldauf S.L."/>
        </authorList>
    </citation>
    <scope>NUCLEOTIDE SEQUENCE [LARGE SCALE GENOMIC DNA]</scope>
    <source>
        <strain evidence="8 9">ATCC MYA-3509</strain>
    </source>
</reference>
<dbReference type="InterPro" id="IPR022088">
    <property type="entry name" value="Intraflagellar_transp_cmplxB"/>
</dbReference>
<dbReference type="GO" id="GO:0031514">
    <property type="term" value="C:motile cilium"/>
    <property type="evidence" value="ECO:0007669"/>
    <property type="project" value="TreeGrafter"/>
</dbReference>
<organism evidence="8 9">
    <name type="scientific">Acrasis kona</name>
    <dbReference type="NCBI Taxonomy" id="1008807"/>
    <lineage>
        <taxon>Eukaryota</taxon>
        <taxon>Discoba</taxon>
        <taxon>Heterolobosea</taxon>
        <taxon>Tetramitia</taxon>
        <taxon>Eutetramitia</taxon>
        <taxon>Acrasidae</taxon>
        <taxon>Acrasis</taxon>
    </lineage>
</organism>
<comment type="similarity">
    <text evidence="2">Belongs to the IFT46 family.</text>
</comment>